<dbReference type="InterPro" id="IPR050107">
    <property type="entry name" value="ABC_carbohydrate_import_ATPase"/>
</dbReference>
<protein>
    <recommendedName>
        <fullName evidence="11">ABC transporter domain-containing protein</fullName>
    </recommendedName>
</protein>
<keyword evidence="7" id="KW-0547">Nucleotide-binding</keyword>
<dbReference type="CDD" id="cd03215">
    <property type="entry name" value="ABC_Carb_Monos_II"/>
    <property type="match status" value="1"/>
</dbReference>
<dbReference type="Proteomes" id="UP000037392">
    <property type="component" value="Unassembled WGS sequence"/>
</dbReference>
<dbReference type="AlphaFoldDB" id="A0A0J9C5X4"/>
<dbReference type="RefSeq" id="WP_048929984.1">
    <property type="nucleotide sequence ID" value="NZ_KQ235878.1"/>
</dbReference>
<reference evidence="12 13" key="1">
    <citation type="submission" date="2011-04" db="EMBL/GenBank/DDBJ databases">
        <title>The Genome Sequence of Clostridium citroniae WAL-19142.</title>
        <authorList>
            <consortium name="The Broad Institute Genome Sequencing Platform"/>
            <person name="Earl A."/>
            <person name="Ward D."/>
            <person name="Feldgarden M."/>
            <person name="Gevers D."/>
            <person name="Warren Y.A."/>
            <person name="Tyrrell K.L."/>
            <person name="Citron D.M."/>
            <person name="Goldstein E.J."/>
            <person name="Daigneault M."/>
            <person name="Allen-Vercoe E."/>
            <person name="Young S.K."/>
            <person name="Zeng Q."/>
            <person name="Gargeya S."/>
            <person name="Fitzgerald M."/>
            <person name="Haas B."/>
            <person name="Abouelleil A."/>
            <person name="Alvarado L."/>
            <person name="Arachchi H.M."/>
            <person name="Berlin A."/>
            <person name="Brown A."/>
            <person name="Chapman S.B."/>
            <person name="Chen Z."/>
            <person name="Dunbar C."/>
            <person name="Freedman E."/>
            <person name="Gearin G."/>
            <person name="Gellesch M."/>
            <person name="Goldberg J."/>
            <person name="Griggs A."/>
            <person name="Gujja S."/>
            <person name="Heilman E.R."/>
            <person name="Heiman D."/>
            <person name="Howarth C."/>
            <person name="Larson L."/>
            <person name="Lui A."/>
            <person name="MacDonald P.J."/>
            <person name="Mehta T."/>
            <person name="Montmayeur A."/>
            <person name="Murphy C."/>
            <person name="Neiman D."/>
            <person name="Pearson M."/>
            <person name="Priest M."/>
            <person name="Roberts A."/>
            <person name="Saif S."/>
            <person name="Shea T."/>
            <person name="Shenoy N."/>
            <person name="Sisk P."/>
            <person name="Stolte C."/>
            <person name="Sykes S."/>
            <person name="White J."/>
            <person name="Yandava C."/>
            <person name="Wortman J."/>
            <person name="Nusbaum C."/>
            <person name="Birren B."/>
        </authorList>
    </citation>
    <scope>NUCLEOTIDE SEQUENCE [LARGE SCALE GENOMIC DNA]</scope>
    <source>
        <strain evidence="12 13">WAL-19142</strain>
    </source>
</reference>
<evidence type="ECO:0000256" key="3">
    <source>
        <dbReference type="ARBA" id="ARBA00022448"/>
    </source>
</evidence>
<evidence type="ECO:0000256" key="6">
    <source>
        <dbReference type="ARBA" id="ARBA00022737"/>
    </source>
</evidence>
<dbReference type="GeneID" id="93164226"/>
<dbReference type="GO" id="GO:0005886">
    <property type="term" value="C:plasma membrane"/>
    <property type="evidence" value="ECO:0007669"/>
    <property type="project" value="UniProtKB-SubCell"/>
</dbReference>
<feature type="domain" description="ABC transporter" evidence="11">
    <location>
        <begin position="252"/>
        <end position="494"/>
    </location>
</feature>
<dbReference type="CDD" id="cd03216">
    <property type="entry name" value="ABC_Carb_Monos_I"/>
    <property type="match status" value="1"/>
</dbReference>
<dbReference type="Pfam" id="PF00005">
    <property type="entry name" value="ABC_tran"/>
    <property type="match status" value="2"/>
</dbReference>
<feature type="domain" description="ABC transporter" evidence="11">
    <location>
        <begin position="7"/>
        <end position="242"/>
    </location>
</feature>
<proteinExistence type="predicted"/>
<evidence type="ECO:0000256" key="9">
    <source>
        <dbReference type="ARBA" id="ARBA00022967"/>
    </source>
</evidence>
<dbReference type="PANTHER" id="PTHR43790:SF9">
    <property type="entry name" value="GALACTOFURANOSE TRANSPORTER ATP-BINDING PROTEIN YTFR"/>
    <property type="match status" value="1"/>
</dbReference>
<dbReference type="OrthoDB" id="9771863at2"/>
<dbReference type="FunFam" id="3.40.50.300:FF:000126">
    <property type="entry name" value="Galactose/methyl galactoside import ATP-binding protein MglA"/>
    <property type="match status" value="1"/>
</dbReference>
<evidence type="ECO:0000256" key="4">
    <source>
        <dbReference type="ARBA" id="ARBA00022475"/>
    </source>
</evidence>
<dbReference type="InterPro" id="IPR003593">
    <property type="entry name" value="AAA+_ATPase"/>
</dbReference>
<dbReference type="PROSITE" id="PS00211">
    <property type="entry name" value="ABC_TRANSPORTER_1"/>
    <property type="match status" value="1"/>
</dbReference>
<evidence type="ECO:0000313" key="13">
    <source>
        <dbReference type="Proteomes" id="UP000037392"/>
    </source>
</evidence>
<organism evidence="12 13">
    <name type="scientific">[Clostridium] citroniae WAL-19142</name>
    <dbReference type="NCBI Taxonomy" id="742734"/>
    <lineage>
        <taxon>Bacteria</taxon>
        <taxon>Bacillati</taxon>
        <taxon>Bacillota</taxon>
        <taxon>Clostridia</taxon>
        <taxon>Lachnospirales</taxon>
        <taxon>Lachnospiraceae</taxon>
        <taxon>Enterocloster</taxon>
    </lineage>
</organism>
<comment type="subcellular location">
    <subcellularLocation>
        <location evidence="2">Cell inner membrane</location>
    </subcellularLocation>
    <subcellularLocation>
        <location evidence="1">Cell membrane</location>
        <topology evidence="1">Peripheral membrane protein</topology>
    </subcellularLocation>
</comment>
<evidence type="ECO:0000256" key="1">
    <source>
        <dbReference type="ARBA" id="ARBA00004202"/>
    </source>
</evidence>
<dbReference type="InterPro" id="IPR027417">
    <property type="entry name" value="P-loop_NTPase"/>
</dbReference>
<dbReference type="SUPFAM" id="SSF52540">
    <property type="entry name" value="P-loop containing nucleoside triphosphate hydrolases"/>
    <property type="match status" value="2"/>
</dbReference>
<dbReference type="PROSITE" id="PS50893">
    <property type="entry name" value="ABC_TRANSPORTER_2"/>
    <property type="match status" value="2"/>
</dbReference>
<accession>A0A0J9C5X4</accession>
<dbReference type="GO" id="GO:0015749">
    <property type="term" value="P:monosaccharide transmembrane transport"/>
    <property type="evidence" value="ECO:0007669"/>
    <property type="project" value="UniProtKB-ARBA"/>
</dbReference>
<evidence type="ECO:0000256" key="8">
    <source>
        <dbReference type="ARBA" id="ARBA00022840"/>
    </source>
</evidence>
<keyword evidence="5" id="KW-0762">Sugar transport</keyword>
<sequence>MAKIPLLEIRGLRKSFNGVEVLHSVDLTLEKGKVTALVGENGAGKSTLMKILMGEYHADAGEVFLEGEKVVFSNPHQALSRGISMIFQEMSPFPELTVAENMYVGREPHKFIFIRKKEQRKMAEALLERLGIHLDLDRKVKDLTVSEMQLLEIAKAISYDSKIVIMDEPTSALTDSEVRILFATISNLKKHGVAMVYITHKLDELVQVADTVCVLRDGNIISSRPIHEVEQNVMISEMVGRKIENIYPRVEKQIGDVVFEVRGLERRGEFHDISFTIRKGEILGLAGMVGAGRTEVVSSIFGINPYTKGKVLLNGEEIHIRCPRDAMRYHFAFIPEDRARDGLNLVGSIRSNMCLTILKGVSRCRGIFPDSKGERDCTARMIEQMNIKSNSQEQPVNSLSGGNQQKIVVAKWLLTQPDIVFLDEPTRGIDVGAKFEIYQLIQELAKEGKAVLMISSEMPELLGMCDRIVVLKEGRLAGELLAQDATQENIMAAIVKE</sequence>
<dbReference type="InterPro" id="IPR003439">
    <property type="entry name" value="ABC_transporter-like_ATP-bd"/>
</dbReference>
<gene>
    <name evidence="12" type="ORF">HMPREF9470_02571</name>
</gene>
<keyword evidence="8" id="KW-0067">ATP-binding</keyword>
<dbReference type="FunFam" id="3.40.50.300:FF:000127">
    <property type="entry name" value="Ribose import ATP-binding protein RbsA"/>
    <property type="match status" value="1"/>
</dbReference>
<dbReference type="PANTHER" id="PTHR43790">
    <property type="entry name" value="CARBOHYDRATE TRANSPORT ATP-BINDING PROTEIN MG119-RELATED"/>
    <property type="match status" value="1"/>
</dbReference>
<dbReference type="EMBL" id="ADLK01000020">
    <property type="protein sequence ID" value="KMW19831.1"/>
    <property type="molecule type" value="Genomic_DNA"/>
</dbReference>
<evidence type="ECO:0000313" key="12">
    <source>
        <dbReference type="EMBL" id="KMW19831.1"/>
    </source>
</evidence>
<evidence type="ECO:0000256" key="2">
    <source>
        <dbReference type="ARBA" id="ARBA00004533"/>
    </source>
</evidence>
<dbReference type="InterPro" id="IPR017871">
    <property type="entry name" value="ABC_transporter-like_CS"/>
</dbReference>
<evidence type="ECO:0000256" key="7">
    <source>
        <dbReference type="ARBA" id="ARBA00022741"/>
    </source>
</evidence>
<evidence type="ECO:0000256" key="10">
    <source>
        <dbReference type="ARBA" id="ARBA00023136"/>
    </source>
</evidence>
<dbReference type="SMART" id="SM00382">
    <property type="entry name" value="AAA"/>
    <property type="match status" value="2"/>
</dbReference>
<name>A0A0J9C5X4_9FIRM</name>
<dbReference type="Gene3D" id="3.40.50.300">
    <property type="entry name" value="P-loop containing nucleotide triphosphate hydrolases"/>
    <property type="match status" value="2"/>
</dbReference>
<dbReference type="GO" id="GO:0005524">
    <property type="term" value="F:ATP binding"/>
    <property type="evidence" value="ECO:0007669"/>
    <property type="project" value="UniProtKB-KW"/>
</dbReference>
<keyword evidence="3" id="KW-0813">Transport</keyword>
<keyword evidence="10" id="KW-0472">Membrane</keyword>
<dbReference type="PATRIC" id="fig|742734.4.peg.2756"/>
<keyword evidence="4" id="KW-1003">Cell membrane</keyword>
<comment type="caution">
    <text evidence="12">The sequence shown here is derived from an EMBL/GenBank/DDBJ whole genome shotgun (WGS) entry which is preliminary data.</text>
</comment>
<keyword evidence="6" id="KW-0677">Repeat</keyword>
<keyword evidence="9" id="KW-1278">Translocase</keyword>
<dbReference type="GO" id="GO:0016887">
    <property type="term" value="F:ATP hydrolysis activity"/>
    <property type="evidence" value="ECO:0007669"/>
    <property type="project" value="InterPro"/>
</dbReference>
<evidence type="ECO:0000256" key="5">
    <source>
        <dbReference type="ARBA" id="ARBA00022597"/>
    </source>
</evidence>
<evidence type="ECO:0000259" key="11">
    <source>
        <dbReference type="PROSITE" id="PS50893"/>
    </source>
</evidence>